<dbReference type="Pfam" id="PF13186">
    <property type="entry name" value="SPASM"/>
    <property type="match status" value="1"/>
</dbReference>
<dbReference type="GO" id="GO:0003824">
    <property type="term" value="F:catalytic activity"/>
    <property type="evidence" value="ECO:0007669"/>
    <property type="project" value="InterPro"/>
</dbReference>
<dbReference type="Pfam" id="PF04055">
    <property type="entry name" value="Radical_SAM"/>
    <property type="match status" value="1"/>
</dbReference>
<evidence type="ECO:0000256" key="2">
    <source>
        <dbReference type="ARBA" id="ARBA00022485"/>
    </source>
</evidence>
<dbReference type="GO" id="GO:0046872">
    <property type="term" value="F:metal ion binding"/>
    <property type="evidence" value="ECO:0007669"/>
    <property type="project" value="UniProtKB-KW"/>
</dbReference>
<sequence>MGTLTPARLANGAVAAVDYLLGREHPRSMPMVAKLETANLCNLRCPYCLHGEDPRGEAFRNKRYMTLETFQTVIDQMGRHLLALILYHKGEPFLNKELLDMCALAREQRIATIVSSNFSLKFTDAEIEDIVQRGPTYLTISLDGITQEIYETYRVGGKIDLVLDNLRRLVAAKRQREAASPIIAWQFIDFDHNRHQLVEAERLAREIGVDNFVVTRNREGLTHDGHKLGALNRAPARTGRFPFKCKWLWTLPVILYDGESVPCCDYDWRRDKHMGNISGGFASIWHGADYALNRRIVTNQSSCIDHPNAHCAACPLKG</sequence>
<dbReference type="SFLD" id="SFLDG01387">
    <property type="entry name" value="BtrN-like_SPASM_domain_contain"/>
    <property type="match status" value="1"/>
</dbReference>
<name>A0A364NXJ7_9PROT</name>
<dbReference type="InterPro" id="IPR007197">
    <property type="entry name" value="rSAM"/>
</dbReference>
<evidence type="ECO:0000313" key="8">
    <source>
        <dbReference type="EMBL" id="RAU21821.1"/>
    </source>
</evidence>
<reference evidence="8 9" key="1">
    <citation type="submission" date="2017-11" db="EMBL/GenBank/DDBJ databases">
        <title>Draft genome sequence of magnetotactic bacterium Magnetospirillum kuznetsovii LBB-42.</title>
        <authorList>
            <person name="Grouzdev D.S."/>
            <person name="Rysina M.S."/>
            <person name="Baslerov R.V."/>
            <person name="Koziaeva V."/>
        </authorList>
    </citation>
    <scope>NUCLEOTIDE SEQUENCE [LARGE SCALE GENOMIC DNA]</scope>
    <source>
        <strain evidence="8 9">LBB-42</strain>
    </source>
</reference>
<dbReference type="SFLD" id="SFLDG01067">
    <property type="entry name" value="SPASM/twitch_domain_containing"/>
    <property type="match status" value="1"/>
</dbReference>
<dbReference type="InterPro" id="IPR023885">
    <property type="entry name" value="4Fe4S-binding_SPASM_dom"/>
</dbReference>
<dbReference type="InterPro" id="IPR058240">
    <property type="entry name" value="rSAM_sf"/>
</dbReference>
<organism evidence="8 9">
    <name type="scientific">Paramagnetospirillum kuznetsovii</name>
    <dbReference type="NCBI Taxonomy" id="2053833"/>
    <lineage>
        <taxon>Bacteria</taxon>
        <taxon>Pseudomonadati</taxon>
        <taxon>Pseudomonadota</taxon>
        <taxon>Alphaproteobacteria</taxon>
        <taxon>Rhodospirillales</taxon>
        <taxon>Magnetospirillaceae</taxon>
        <taxon>Paramagnetospirillum</taxon>
    </lineage>
</organism>
<dbReference type="AlphaFoldDB" id="A0A364NXJ7"/>
<evidence type="ECO:0000256" key="3">
    <source>
        <dbReference type="ARBA" id="ARBA00022691"/>
    </source>
</evidence>
<dbReference type="InterPro" id="IPR013785">
    <property type="entry name" value="Aldolase_TIM"/>
</dbReference>
<dbReference type="SFLD" id="SFLDS00029">
    <property type="entry name" value="Radical_SAM"/>
    <property type="match status" value="1"/>
</dbReference>
<dbReference type="PROSITE" id="PS51918">
    <property type="entry name" value="RADICAL_SAM"/>
    <property type="match status" value="1"/>
</dbReference>
<dbReference type="SUPFAM" id="SSF102114">
    <property type="entry name" value="Radical SAM enzymes"/>
    <property type="match status" value="1"/>
</dbReference>
<keyword evidence="9" id="KW-1185">Reference proteome</keyword>
<evidence type="ECO:0000256" key="6">
    <source>
        <dbReference type="ARBA" id="ARBA00023014"/>
    </source>
</evidence>
<feature type="domain" description="Radical SAM core" evidence="7">
    <location>
        <begin position="27"/>
        <end position="244"/>
    </location>
</feature>
<keyword evidence="3" id="KW-0949">S-adenosyl-L-methionine</keyword>
<comment type="caution">
    <text evidence="8">The sequence shown here is derived from an EMBL/GenBank/DDBJ whole genome shotgun (WGS) entry which is preliminary data.</text>
</comment>
<dbReference type="InterPro" id="IPR034391">
    <property type="entry name" value="AdoMet-like_SPASM_containing"/>
</dbReference>
<dbReference type="Gene3D" id="3.20.20.70">
    <property type="entry name" value="Aldolase class I"/>
    <property type="match status" value="1"/>
</dbReference>
<keyword evidence="6" id="KW-0411">Iron-sulfur</keyword>
<dbReference type="GO" id="GO:0051536">
    <property type="term" value="F:iron-sulfur cluster binding"/>
    <property type="evidence" value="ECO:0007669"/>
    <property type="project" value="UniProtKB-KW"/>
</dbReference>
<dbReference type="Proteomes" id="UP000251075">
    <property type="component" value="Unassembled WGS sequence"/>
</dbReference>
<dbReference type="InterPro" id="IPR050377">
    <property type="entry name" value="Radical_SAM_PqqE_MftC-like"/>
</dbReference>
<dbReference type="EMBL" id="PGTO01000007">
    <property type="protein sequence ID" value="RAU21821.1"/>
    <property type="molecule type" value="Genomic_DNA"/>
</dbReference>
<proteinExistence type="predicted"/>
<evidence type="ECO:0000256" key="5">
    <source>
        <dbReference type="ARBA" id="ARBA00023004"/>
    </source>
</evidence>
<protein>
    <recommendedName>
        <fullName evidence="7">Radical SAM core domain-containing protein</fullName>
    </recommendedName>
</protein>
<evidence type="ECO:0000256" key="1">
    <source>
        <dbReference type="ARBA" id="ARBA00001966"/>
    </source>
</evidence>
<dbReference type="PANTHER" id="PTHR11228">
    <property type="entry name" value="RADICAL SAM DOMAIN PROTEIN"/>
    <property type="match status" value="1"/>
</dbReference>
<gene>
    <name evidence="8" type="ORF">CU669_10975</name>
</gene>
<evidence type="ECO:0000256" key="4">
    <source>
        <dbReference type="ARBA" id="ARBA00022723"/>
    </source>
</evidence>
<dbReference type="PANTHER" id="PTHR11228:SF7">
    <property type="entry name" value="PQQA PEPTIDE CYCLASE"/>
    <property type="match status" value="1"/>
</dbReference>
<keyword evidence="2" id="KW-0004">4Fe-4S</keyword>
<keyword evidence="5" id="KW-0408">Iron</keyword>
<accession>A0A364NXJ7</accession>
<evidence type="ECO:0000259" key="7">
    <source>
        <dbReference type="PROSITE" id="PS51918"/>
    </source>
</evidence>
<comment type="cofactor">
    <cofactor evidence="1">
        <name>[4Fe-4S] cluster</name>
        <dbReference type="ChEBI" id="CHEBI:49883"/>
    </cofactor>
</comment>
<dbReference type="CDD" id="cd01335">
    <property type="entry name" value="Radical_SAM"/>
    <property type="match status" value="1"/>
</dbReference>
<keyword evidence="4" id="KW-0479">Metal-binding</keyword>
<evidence type="ECO:0000313" key="9">
    <source>
        <dbReference type="Proteomes" id="UP000251075"/>
    </source>
</evidence>